<evidence type="ECO:0000256" key="1">
    <source>
        <dbReference type="ARBA" id="ARBA00004651"/>
    </source>
</evidence>
<keyword evidence="5 8" id="KW-0812">Transmembrane</keyword>
<keyword evidence="7 9" id="KW-0472">Membrane</keyword>
<dbReference type="InterPro" id="IPR036388">
    <property type="entry name" value="WH-like_DNA-bd_sf"/>
</dbReference>
<evidence type="ECO:0000256" key="2">
    <source>
        <dbReference type="ARBA" id="ARBA00008034"/>
    </source>
</evidence>
<keyword evidence="11" id="KW-1185">Reference proteome</keyword>
<keyword evidence="6 9" id="KW-1133">Transmembrane helix</keyword>
<evidence type="ECO:0000256" key="8">
    <source>
        <dbReference type="RuleBase" id="RU003943"/>
    </source>
</evidence>
<comment type="subcellular location">
    <subcellularLocation>
        <location evidence="1 8">Cell membrane</location>
        <topology evidence="1 8">Multi-pass membrane protein</topology>
    </subcellularLocation>
</comment>
<feature type="transmembrane region" description="Helical" evidence="9">
    <location>
        <begin position="230"/>
        <end position="254"/>
    </location>
</feature>
<dbReference type="EMBL" id="JBHSAP010000018">
    <property type="protein sequence ID" value="MFC4078339.1"/>
    <property type="molecule type" value="Genomic_DNA"/>
</dbReference>
<feature type="transmembrane region" description="Helical" evidence="9">
    <location>
        <begin position="46"/>
        <end position="64"/>
    </location>
</feature>
<gene>
    <name evidence="10" type="ORF">ACFOUO_16195</name>
</gene>
<feature type="transmembrane region" description="Helical" evidence="9">
    <location>
        <begin position="147"/>
        <end position="165"/>
    </location>
</feature>
<comment type="similarity">
    <text evidence="2 8">Belongs to the ABC-3 integral membrane protein family.</text>
</comment>
<keyword evidence="4" id="KW-1003">Cell membrane</keyword>
<sequence>MDRFHEIIRFLSDPNTAWVLAGTLLLGLSSGVLGAFAFLRKRGLMGDVLAHAALPGICLAFMLTGSKNPFFFLIGATVTGVLASLAINGITRFSRIKEDTALGLVLSVFFGLGIIFLTQIQHSENGNQSGLDKFLFGQSASLVGDDVLVMGGVALSLLLFCFLFFKEFKLLCFDPGFGRSLGFPVGLLDLLLMVMLVVAVVIGLQAAGVVLMAALIITPAAAARYWTERLGVMVVLSALMGALSGVLGTLFSALVHNLPTGPLIVVAATVVFLISLVFSPKRGLVAKWARLARTRREWAQERVLTILYESRETDGLHEMDMDGLLERYAFSHRRLEAALRSLERDGFITWEQDGSLIRCTKAGWQKAYDLVLQTRLTEVWMMHEEEVGGMLRDRENGTMREDIPADLFRELSDLLVRHGREPKWKPGNTEEGATR</sequence>
<reference evidence="11" key="1">
    <citation type="journal article" date="2019" name="Int. J. Syst. Evol. Microbiol.">
        <title>The Global Catalogue of Microorganisms (GCM) 10K type strain sequencing project: providing services to taxonomists for standard genome sequencing and annotation.</title>
        <authorList>
            <consortium name="The Broad Institute Genomics Platform"/>
            <consortium name="The Broad Institute Genome Sequencing Center for Infectious Disease"/>
            <person name="Wu L."/>
            <person name="Ma J."/>
        </authorList>
    </citation>
    <scope>NUCLEOTIDE SEQUENCE [LARGE SCALE GENOMIC DNA]</scope>
    <source>
        <strain evidence="11">IBRC-M 10813</strain>
    </source>
</reference>
<comment type="caution">
    <text evidence="10">The sequence shown here is derived from an EMBL/GenBank/DDBJ whole genome shotgun (WGS) entry which is preliminary data.</text>
</comment>
<dbReference type="SUPFAM" id="SSF81345">
    <property type="entry name" value="ABC transporter involved in vitamin B12 uptake, BtuC"/>
    <property type="match status" value="1"/>
</dbReference>
<evidence type="ECO:0000256" key="4">
    <source>
        <dbReference type="ARBA" id="ARBA00022475"/>
    </source>
</evidence>
<dbReference type="InterPro" id="IPR001626">
    <property type="entry name" value="ABC_TroCD"/>
</dbReference>
<feature type="transmembrane region" description="Helical" evidence="9">
    <location>
        <begin position="260"/>
        <end position="278"/>
    </location>
</feature>
<evidence type="ECO:0000256" key="9">
    <source>
        <dbReference type="SAM" id="Phobius"/>
    </source>
</evidence>
<dbReference type="PANTHER" id="PTHR30477">
    <property type="entry name" value="ABC-TRANSPORTER METAL-BINDING PROTEIN"/>
    <property type="match status" value="1"/>
</dbReference>
<dbReference type="Gene3D" id="1.10.10.10">
    <property type="entry name" value="Winged helix-like DNA-binding domain superfamily/Winged helix DNA-binding domain"/>
    <property type="match status" value="1"/>
</dbReference>
<organism evidence="10 11">
    <name type="scientific">Salinithrix halophila</name>
    <dbReference type="NCBI Taxonomy" id="1485204"/>
    <lineage>
        <taxon>Bacteria</taxon>
        <taxon>Bacillati</taxon>
        <taxon>Bacillota</taxon>
        <taxon>Bacilli</taxon>
        <taxon>Bacillales</taxon>
        <taxon>Thermoactinomycetaceae</taxon>
        <taxon>Salinithrix</taxon>
    </lineage>
</organism>
<evidence type="ECO:0000256" key="7">
    <source>
        <dbReference type="ARBA" id="ARBA00023136"/>
    </source>
</evidence>
<evidence type="ECO:0000256" key="3">
    <source>
        <dbReference type="ARBA" id="ARBA00022448"/>
    </source>
</evidence>
<proteinExistence type="inferred from homology"/>
<dbReference type="Gene3D" id="1.10.3470.10">
    <property type="entry name" value="ABC transporter involved in vitamin B12 uptake, BtuC"/>
    <property type="match status" value="1"/>
</dbReference>
<feature type="transmembrane region" description="Helical" evidence="9">
    <location>
        <begin position="177"/>
        <end position="198"/>
    </location>
</feature>
<feature type="transmembrane region" description="Helical" evidence="9">
    <location>
        <begin position="70"/>
        <end position="90"/>
    </location>
</feature>
<evidence type="ECO:0000256" key="6">
    <source>
        <dbReference type="ARBA" id="ARBA00022989"/>
    </source>
</evidence>
<keyword evidence="3 8" id="KW-0813">Transport</keyword>
<evidence type="ECO:0000313" key="11">
    <source>
        <dbReference type="Proteomes" id="UP001595843"/>
    </source>
</evidence>
<dbReference type="Pfam" id="PF00950">
    <property type="entry name" value="ABC-3"/>
    <property type="match status" value="1"/>
</dbReference>
<feature type="transmembrane region" description="Helical" evidence="9">
    <location>
        <begin position="17"/>
        <end position="39"/>
    </location>
</feature>
<name>A0ABV8JLX7_9BACL</name>
<dbReference type="PANTHER" id="PTHR30477:SF3">
    <property type="entry name" value="METAL TRANSPORT SYSTEM MEMBRANE PROTEIN CT_069-RELATED"/>
    <property type="match status" value="1"/>
</dbReference>
<protein>
    <submittedName>
        <fullName evidence="10">Metal ABC transporter permease</fullName>
    </submittedName>
</protein>
<accession>A0ABV8JLX7</accession>
<evidence type="ECO:0000313" key="10">
    <source>
        <dbReference type="EMBL" id="MFC4078339.1"/>
    </source>
</evidence>
<evidence type="ECO:0000256" key="5">
    <source>
        <dbReference type="ARBA" id="ARBA00022692"/>
    </source>
</evidence>
<feature type="transmembrane region" description="Helical" evidence="9">
    <location>
        <begin position="102"/>
        <end position="120"/>
    </location>
</feature>
<dbReference type="CDD" id="cd06550">
    <property type="entry name" value="TM_ABC_iron-siderophores_like"/>
    <property type="match status" value="1"/>
</dbReference>
<dbReference type="Proteomes" id="UP001595843">
    <property type="component" value="Unassembled WGS sequence"/>
</dbReference>
<dbReference type="RefSeq" id="WP_380706148.1">
    <property type="nucleotide sequence ID" value="NZ_JBHSAP010000018.1"/>
</dbReference>
<dbReference type="InterPro" id="IPR037294">
    <property type="entry name" value="ABC_BtuC-like"/>
</dbReference>
<feature type="transmembrane region" description="Helical" evidence="9">
    <location>
        <begin position="204"/>
        <end position="223"/>
    </location>
</feature>